<dbReference type="STRING" id="266117.Rxyl_0020"/>
<reference evidence="1 2" key="1">
    <citation type="submission" date="2006-06" db="EMBL/GenBank/DDBJ databases">
        <title>Complete sequence of Rubrobacter xylanophilus DSM 9941.</title>
        <authorList>
            <consortium name="US DOE Joint Genome Institute"/>
            <person name="Copeland A."/>
            <person name="Lucas S."/>
            <person name="Lapidus A."/>
            <person name="Barry K."/>
            <person name="Detter J.C."/>
            <person name="Glavina del Rio T."/>
            <person name="Hammon N."/>
            <person name="Israni S."/>
            <person name="Dalin E."/>
            <person name="Tice H."/>
            <person name="Pitluck S."/>
            <person name="Munk A.C."/>
            <person name="Brettin T."/>
            <person name="Bruce D."/>
            <person name="Han C."/>
            <person name="Tapia R."/>
            <person name="Gilna P."/>
            <person name="Schmutz J."/>
            <person name="Larimer F."/>
            <person name="Land M."/>
            <person name="Hauser L."/>
            <person name="Kyrpides N."/>
            <person name="Lykidis A."/>
            <person name="da Costa M.S."/>
            <person name="Rainey F.A."/>
            <person name="Empadinhas N."/>
            <person name="Jolivet E."/>
            <person name="Battista J.R."/>
            <person name="Richardson P."/>
        </authorList>
    </citation>
    <scope>NUCLEOTIDE SEQUENCE [LARGE SCALE GENOMIC DNA]</scope>
    <source>
        <strain evidence="2">DSM 9941 / NBRC 16129 / PRD-1</strain>
    </source>
</reference>
<organism evidence="1 2">
    <name type="scientific">Rubrobacter xylanophilus (strain DSM 9941 / JCM 11954 / NBRC 16129 / PRD-1)</name>
    <dbReference type="NCBI Taxonomy" id="266117"/>
    <lineage>
        <taxon>Bacteria</taxon>
        <taxon>Bacillati</taxon>
        <taxon>Actinomycetota</taxon>
        <taxon>Rubrobacteria</taxon>
        <taxon>Rubrobacterales</taxon>
        <taxon>Rubrobacteraceae</taxon>
        <taxon>Rubrobacter</taxon>
    </lineage>
</organism>
<sequence>MSEKILAWQTFPPPAPFIRAAEGCKLAAMAEKKTEVKIRAHSPGRYPILILELPSGELRAAYHEAGYDLERTKPVGESWLYENAIGRHSFVEVKPPRELPAGELVDYVRRELLAPGGE</sequence>
<dbReference type="EMBL" id="CP000386">
    <property type="protein sequence ID" value="ABG03001.1"/>
    <property type="molecule type" value="Genomic_DNA"/>
</dbReference>
<gene>
    <name evidence="1" type="ordered locus">Rxyl_0020</name>
</gene>
<dbReference type="KEGG" id="rxy:Rxyl_0020"/>
<evidence type="ECO:0000313" key="2">
    <source>
        <dbReference type="Proteomes" id="UP000006637"/>
    </source>
</evidence>
<name>Q1B027_RUBXD</name>
<keyword evidence="2" id="KW-1185">Reference proteome</keyword>
<dbReference type="AlphaFoldDB" id="Q1B027"/>
<evidence type="ECO:0000313" key="1">
    <source>
        <dbReference type="EMBL" id="ABG03001.1"/>
    </source>
</evidence>
<dbReference type="Proteomes" id="UP000006637">
    <property type="component" value="Chromosome"/>
</dbReference>
<dbReference type="HOGENOM" id="CLU_167605_0_0_11"/>
<proteinExistence type="predicted"/>
<accession>Q1B027</accession>
<protein>
    <submittedName>
        <fullName evidence="1">Uncharacterized protein</fullName>
    </submittedName>
</protein>